<keyword evidence="2" id="KW-1185">Reference proteome</keyword>
<protein>
    <submittedName>
        <fullName evidence="1">Methyltransferase-domain-containing protein</fullName>
    </submittedName>
</protein>
<dbReference type="GO" id="GO:0008757">
    <property type="term" value="F:S-adenosylmethionine-dependent methyltransferase activity"/>
    <property type="evidence" value="ECO:0007669"/>
    <property type="project" value="UniProtKB-ARBA"/>
</dbReference>
<dbReference type="PANTHER" id="PTHR14614:SF156">
    <property type="entry name" value="PROTEIN-LYSINE N-METHYLTRANSFERASE EFM2"/>
    <property type="match status" value="1"/>
</dbReference>
<accession>A0AAE0P5R4</accession>
<gene>
    <name evidence="1" type="ORF">B0H63DRAFT_459124</name>
</gene>
<keyword evidence="1" id="KW-0808">Transferase</keyword>
<dbReference type="InterPro" id="IPR029063">
    <property type="entry name" value="SAM-dependent_MTases_sf"/>
</dbReference>
<evidence type="ECO:0000313" key="2">
    <source>
        <dbReference type="Proteomes" id="UP001285441"/>
    </source>
</evidence>
<proteinExistence type="predicted"/>
<name>A0AAE0P5R4_9PEZI</name>
<comment type="caution">
    <text evidence="1">The sequence shown here is derived from an EMBL/GenBank/DDBJ whole genome shotgun (WGS) entry which is preliminary data.</text>
</comment>
<keyword evidence="1" id="KW-0489">Methyltransferase</keyword>
<dbReference type="GO" id="GO:0032259">
    <property type="term" value="P:methylation"/>
    <property type="evidence" value="ECO:0007669"/>
    <property type="project" value="UniProtKB-KW"/>
</dbReference>
<evidence type="ECO:0000313" key="1">
    <source>
        <dbReference type="EMBL" id="KAK3393767.1"/>
    </source>
</evidence>
<dbReference type="PANTHER" id="PTHR14614">
    <property type="entry name" value="HEPATOCELLULAR CARCINOMA-ASSOCIATED ANTIGEN"/>
    <property type="match status" value="1"/>
</dbReference>
<reference evidence="1" key="1">
    <citation type="journal article" date="2023" name="Mol. Phylogenet. Evol.">
        <title>Genome-scale phylogeny and comparative genomics of the fungal order Sordariales.</title>
        <authorList>
            <person name="Hensen N."/>
            <person name="Bonometti L."/>
            <person name="Westerberg I."/>
            <person name="Brannstrom I.O."/>
            <person name="Guillou S."/>
            <person name="Cros-Aarteil S."/>
            <person name="Calhoun S."/>
            <person name="Haridas S."/>
            <person name="Kuo A."/>
            <person name="Mondo S."/>
            <person name="Pangilinan J."/>
            <person name="Riley R."/>
            <person name="LaButti K."/>
            <person name="Andreopoulos B."/>
            <person name="Lipzen A."/>
            <person name="Chen C."/>
            <person name="Yan M."/>
            <person name="Daum C."/>
            <person name="Ng V."/>
            <person name="Clum A."/>
            <person name="Steindorff A."/>
            <person name="Ohm R.A."/>
            <person name="Martin F."/>
            <person name="Silar P."/>
            <person name="Natvig D.O."/>
            <person name="Lalanne C."/>
            <person name="Gautier V."/>
            <person name="Ament-Velasquez S.L."/>
            <person name="Kruys A."/>
            <person name="Hutchinson M.I."/>
            <person name="Powell A.J."/>
            <person name="Barry K."/>
            <person name="Miller A.N."/>
            <person name="Grigoriev I.V."/>
            <person name="Debuchy R."/>
            <person name="Gladieux P."/>
            <person name="Hiltunen Thoren M."/>
            <person name="Johannesson H."/>
        </authorList>
    </citation>
    <scope>NUCLEOTIDE SEQUENCE</scope>
    <source>
        <strain evidence="1">CBS 232.78</strain>
    </source>
</reference>
<dbReference type="InterPro" id="IPR019410">
    <property type="entry name" value="Methyltransf_16"/>
</dbReference>
<organism evidence="1 2">
    <name type="scientific">Podospora didyma</name>
    <dbReference type="NCBI Taxonomy" id="330526"/>
    <lineage>
        <taxon>Eukaryota</taxon>
        <taxon>Fungi</taxon>
        <taxon>Dikarya</taxon>
        <taxon>Ascomycota</taxon>
        <taxon>Pezizomycotina</taxon>
        <taxon>Sordariomycetes</taxon>
        <taxon>Sordariomycetidae</taxon>
        <taxon>Sordariales</taxon>
        <taxon>Podosporaceae</taxon>
        <taxon>Podospora</taxon>
    </lineage>
</organism>
<dbReference type="Gene3D" id="3.40.50.150">
    <property type="entry name" value="Vaccinia Virus protein VP39"/>
    <property type="match status" value="1"/>
</dbReference>
<dbReference type="AlphaFoldDB" id="A0AAE0P5R4"/>
<dbReference type="GO" id="GO:0005829">
    <property type="term" value="C:cytosol"/>
    <property type="evidence" value="ECO:0007669"/>
    <property type="project" value="TreeGrafter"/>
</dbReference>
<reference evidence="1" key="2">
    <citation type="submission" date="2023-06" db="EMBL/GenBank/DDBJ databases">
        <authorList>
            <consortium name="Lawrence Berkeley National Laboratory"/>
            <person name="Haridas S."/>
            <person name="Hensen N."/>
            <person name="Bonometti L."/>
            <person name="Westerberg I."/>
            <person name="Brannstrom I.O."/>
            <person name="Guillou S."/>
            <person name="Cros-Aarteil S."/>
            <person name="Calhoun S."/>
            <person name="Kuo A."/>
            <person name="Mondo S."/>
            <person name="Pangilinan J."/>
            <person name="Riley R."/>
            <person name="LaButti K."/>
            <person name="Andreopoulos B."/>
            <person name="Lipzen A."/>
            <person name="Chen C."/>
            <person name="Yanf M."/>
            <person name="Daum C."/>
            <person name="Ng V."/>
            <person name="Clum A."/>
            <person name="Steindorff A."/>
            <person name="Ohm R."/>
            <person name="Martin F."/>
            <person name="Silar P."/>
            <person name="Natvig D."/>
            <person name="Lalanne C."/>
            <person name="Gautier V."/>
            <person name="Ament-velasquez S.L."/>
            <person name="Kruys A."/>
            <person name="Hutchinson M.I."/>
            <person name="Powell A.J."/>
            <person name="Barry K."/>
            <person name="Miller A.N."/>
            <person name="Grigoriev I.V."/>
            <person name="Debuchy R."/>
            <person name="Gladieux P."/>
            <person name="Thoren M.H."/>
            <person name="Johannesson H."/>
        </authorList>
    </citation>
    <scope>NUCLEOTIDE SEQUENCE</scope>
    <source>
        <strain evidence="1">CBS 232.78</strain>
    </source>
</reference>
<dbReference type="Pfam" id="PF10294">
    <property type="entry name" value="Methyltransf_16"/>
    <property type="match status" value="1"/>
</dbReference>
<dbReference type="EMBL" id="JAULSW010000001">
    <property type="protein sequence ID" value="KAK3393767.1"/>
    <property type="molecule type" value="Genomic_DNA"/>
</dbReference>
<dbReference type="Proteomes" id="UP001285441">
    <property type="component" value="Unassembled WGS sequence"/>
</dbReference>
<dbReference type="SUPFAM" id="SSF53335">
    <property type="entry name" value="S-adenosyl-L-methionine-dependent methyltransferases"/>
    <property type="match status" value="1"/>
</dbReference>
<sequence length="369" mass="41008">MKGAPEPGADAQVEAEAELMLPHLWQKPTFKELLDCLEKLHVAPPVWNLKVSRAEIIRREQEASTAHYRREVVAFLSTIVSSGLPWLDNDDQREEVWNEASKRLAARCGRTAMGEITRCWPFDHEEYGSFSLVIREPALTGDSLGLKTWGSSYVLAQLLHQFSSGPLGHLFPSASEPVTGASIEPPEVLELGSGTGLLGLAAAYIWRTHMVLTDLSIIMPNLAHNAELNRATIEERGGHVETAPLTWGGTEDEDIHPRFTTGKYYKLIIVADPLYDNDHPALLARAIHTQLCLESDARVLVMVPQRDEITKGLTHDLREEMSQQSSPLVCVEENLVPGEDDWEGSGAGDETQRVGFWWGVFKRDQGTES</sequence>